<gene>
    <name evidence="1" type="ORF">RAMLITH_13405</name>
</gene>
<dbReference type="RefSeq" id="WP_168107942.1">
    <property type="nucleotide sequence ID" value="NZ_VTOX01000004.1"/>
</dbReference>
<dbReference type="AlphaFoldDB" id="A0A7X6DGP2"/>
<organism evidence="1 2">
    <name type="scientific">Ramlibacter lithotrophicus</name>
    <dbReference type="NCBI Taxonomy" id="2606681"/>
    <lineage>
        <taxon>Bacteria</taxon>
        <taxon>Pseudomonadati</taxon>
        <taxon>Pseudomonadota</taxon>
        <taxon>Betaproteobacteria</taxon>
        <taxon>Burkholderiales</taxon>
        <taxon>Comamonadaceae</taxon>
        <taxon>Ramlibacter</taxon>
    </lineage>
</organism>
<evidence type="ECO:0000313" key="2">
    <source>
        <dbReference type="Proteomes" id="UP000521868"/>
    </source>
</evidence>
<dbReference type="SUPFAM" id="SSF56399">
    <property type="entry name" value="ADP-ribosylation"/>
    <property type="match status" value="1"/>
</dbReference>
<protein>
    <submittedName>
        <fullName evidence="1">Uncharacterized protein</fullName>
    </submittedName>
</protein>
<reference evidence="1 2" key="1">
    <citation type="journal article" date="2020" name="Nature">
        <title>Bacterial chemolithoautotrophy via manganese oxidation.</title>
        <authorList>
            <person name="Yu H."/>
            <person name="Leadbetter J.R."/>
        </authorList>
    </citation>
    <scope>NUCLEOTIDE SEQUENCE [LARGE SCALE GENOMIC DNA]</scope>
    <source>
        <strain evidence="1 2">RBP-1</strain>
    </source>
</reference>
<keyword evidence="2" id="KW-1185">Reference proteome</keyword>
<proteinExistence type="predicted"/>
<sequence length="162" mass="18008">MHSANDWDWLGKGVYFWVDGPERAARWAQEQKDRGKIKNPAVLGAYINPGLCLNLTDVGVAEQLGVAFEFLRESTKSSGAEMPVNSGIRDGIHLNRKLDCAVFNTVHQVRAKINEPPFDSVYGVFEEGGPMFEGSDLKEKTHIQIAVINLESIIGYFKPRSS</sequence>
<dbReference type="EMBL" id="VTOX01000004">
    <property type="protein sequence ID" value="NKE66824.1"/>
    <property type="molecule type" value="Genomic_DNA"/>
</dbReference>
<comment type="caution">
    <text evidence="1">The sequence shown here is derived from an EMBL/GenBank/DDBJ whole genome shotgun (WGS) entry which is preliminary data.</text>
</comment>
<evidence type="ECO:0000313" key="1">
    <source>
        <dbReference type="EMBL" id="NKE66824.1"/>
    </source>
</evidence>
<name>A0A7X6DGP2_9BURK</name>
<dbReference type="Proteomes" id="UP000521868">
    <property type="component" value="Unassembled WGS sequence"/>
</dbReference>
<accession>A0A7X6DGP2</accession>